<keyword evidence="2" id="KW-1133">Transmembrane helix</keyword>
<dbReference type="InterPro" id="IPR043128">
    <property type="entry name" value="Rev_trsase/Diguanyl_cyclase"/>
</dbReference>
<proteinExistence type="predicted"/>
<keyword evidence="1" id="KW-0456">Lyase</keyword>
<dbReference type="Proteomes" id="UP000218231">
    <property type="component" value="Unassembled WGS sequence"/>
</dbReference>
<evidence type="ECO:0000256" key="2">
    <source>
        <dbReference type="SAM" id="Phobius"/>
    </source>
</evidence>
<name>A0A2A2K4S0_9BILA</name>
<organism evidence="4 5">
    <name type="scientific">Diploscapter pachys</name>
    <dbReference type="NCBI Taxonomy" id="2018661"/>
    <lineage>
        <taxon>Eukaryota</taxon>
        <taxon>Metazoa</taxon>
        <taxon>Ecdysozoa</taxon>
        <taxon>Nematoda</taxon>
        <taxon>Chromadorea</taxon>
        <taxon>Rhabditida</taxon>
        <taxon>Rhabditina</taxon>
        <taxon>Rhabditomorpha</taxon>
        <taxon>Rhabditoidea</taxon>
        <taxon>Rhabditidae</taxon>
        <taxon>Diploscapter</taxon>
    </lineage>
</organism>
<gene>
    <name evidence="4" type="ORF">WR25_25996</name>
</gene>
<dbReference type="EMBL" id="LIAE01009663">
    <property type="protein sequence ID" value="PAV68890.1"/>
    <property type="molecule type" value="Genomic_DNA"/>
</dbReference>
<dbReference type="GO" id="GO:0016829">
    <property type="term" value="F:lyase activity"/>
    <property type="evidence" value="ECO:0007669"/>
    <property type="project" value="UniProtKB-KW"/>
</dbReference>
<evidence type="ECO:0000313" key="5">
    <source>
        <dbReference type="Proteomes" id="UP000218231"/>
    </source>
</evidence>
<reference evidence="4 5" key="1">
    <citation type="journal article" date="2017" name="Curr. Biol.">
        <title>Genome architecture and evolution of a unichromosomal asexual nematode.</title>
        <authorList>
            <person name="Fradin H."/>
            <person name="Zegar C."/>
            <person name="Gutwein M."/>
            <person name="Lucas J."/>
            <person name="Kovtun M."/>
            <person name="Corcoran D."/>
            <person name="Baugh L.R."/>
            <person name="Kiontke K."/>
            <person name="Gunsalus K."/>
            <person name="Fitch D.H."/>
            <person name="Piano F."/>
        </authorList>
    </citation>
    <scope>NUCLEOTIDE SEQUENCE [LARGE SCALE GENOMIC DNA]</scope>
    <source>
        <strain evidence="4">PF1309</strain>
    </source>
</reference>
<dbReference type="InterPro" id="IPR029787">
    <property type="entry name" value="Nucleotide_cyclase"/>
</dbReference>
<protein>
    <recommendedName>
        <fullName evidence="3">GGDEF domain-containing protein</fullName>
    </recommendedName>
</protein>
<accession>A0A2A2K4S0</accession>
<keyword evidence="2" id="KW-0812">Transmembrane</keyword>
<dbReference type="Gene3D" id="3.30.70.270">
    <property type="match status" value="1"/>
</dbReference>
<dbReference type="AlphaFoldDB" id="A0A2A2K4S0"/>
<keyword evidence="5" id="KW-1185">Reference proteome</keyword>
<feature type="transmembrane region" description="Helical" evidence="2">
    <location>
        <begin position="20"/>
        <end position="42"/>
    </location>
</feature>
<dbReference type="PROSITE" id="PS50887">
    <property type="entry name" value="GGDEF"/>
    <property type="match status" value="1"/>
</dbReference>
<evidence type="ECO:0000259" key="3">
    <source>
        <dbReference type="PROSITE" id="PS50887"/>
    </source>
</evidence>
<sequence>MTTRFTTERSVPAEEVGFDARSYGLLGFSWLLVMALGLLPLAEAAMARSPSIAMPAVIVFFVAVGSDRDLALVVRHVARRFVVPWEPLMADRSTPRSGDVLKFLDTHRLDHNPDHYAFAWRYLAKRDPSFSSAVAELIDGGVRLSERDVARLSASAPAPLRGTDTVAPELERISLDILAIITAASGETTTFGRELTLAATDLIQGKPEDLRAIVGRMIAYSSQAEQSLTAMSRRTQQLYGELRALVHIAQRDPARGVLPREAVEQHLRDVLAMQPGGIVIAVVTLDDARRLRVSYGEAVTARVVRALAETLGKHLGTTAIGDIGGYRLLVVVEATDPDGVAARLNDARMAFSGRTMRVREDDREIGTVSFSGGLAPARSRSFEVVLQAVVALAGQATAGGGDMIVVEGAVTGV</sequence>
<evidence type="ECO:0000313" key="4">
    <source>
        <dbReference type="EMBL" id="PAV68890.1"/>
    </source>
</evidence>
<keyword evidence="2" id="KW-0472">Membrane</keyword>
<dbReference type="SMART" id="SM00267">
    <property type="entry name" value="GGDEF"/>
    <property type="match status" value="1"/>
</dbReference>
<dbReference type="SUPFAM" id="SSF55073">
    <property type="entry name" value="Nucleotide cyclase"/>
    <property type="match status" value="1"/>
</dbReference>
<feature type="domain" description="GGDEF" evidence="3">
    <location>
        <begin position="276"/>
        <end position="409"/>
    </location>
</feature>
<evidence type="ECO:0000256" key="1">
    <source>
        <dbReference type="ARBA" id="ARBA00023239"/>
    </source>
</evidence>
<comment type="caution">
    <text evidence="4">The sequence shown here is derived from an EMBL/GenBank/DDBJ whole genome shotgun (WGS) entry which is preliminary data.</text>
</comment>
<dbReference type="InterPro" id="IPR000160">
    <property type="entry name" value="GGDEF_dom"/>
</dbReference>